<evidence type="ECO:0000313" key="1">
    <source>
        <dbReference type="EMBL" id="GAA4976103.1"/>
    </source>
</evidence>
<proteinExistence type="predicted"/>
<dbReference type="EMBL" id="BAABJK010000009">
    <property type="protein sequence ID" value="GAA4976103.1"/>
    <property type="molecule type" value="Genomic_DNA"/>
</dbReference>
<name>A0ABP9HQ68_9FLAO</name>
<dbReference type="InterPro" id="IPR014985">
    <property type="entry name" value="WbqC"/>
</dbReference>
<gene>
    <name evidence="1" type="ORF">GCM10023315_28650</name>
</gene>
<dbReference type="Proteomes" id="UP001501692">
    <property type="component" value="Unassembled WGS sequence"/>
</dbReference>
<keyword evidence="2" id="KW-1185">Reference proteome</keyword>
<dbReference type="Pfam" id="PF08889">
    <property type="entry name" value="WbqC"/>
    <property type="match status" value="1"/>
</dbReference>
<dbReference type="RefSeq" id="WP_345170108.1">
    <property type="nucleotide sequence ID" value="NZ_BAABJK010000009.1"/>
</dbReference>
<accession>A0ABP9HQ68</accession>
<organism evidence="1 2">
    <name type="scientific">Algibacter aquimarinus</name>
    <dbReference type="NCBI Taxonomy" id="1136748"/>
    <lineage>
        <taxon>Bacteria</taxon>
        <taxon>Pseudomonadati</taxon>
        <taxon>Bacteroidota</taxon>
        <taxon>Flavobacteriia</taxon>
        <taxon>Flavobacteriales</taxon>
        <taxon>Flavobacteriaceae</taxon>
        <taxon>Algibacter</taxon>
    </lineage>
</organism>
<protein>
    <submittedName>
        <fullName evidence="1">WbqC family protein</fullName>
    </submittedName>
</protein>
<reference evidence="2" key="1">
    <citation type="journal article" date="2019" name="Int. J. Syst. Evol. Microbiol.">
        <title>The Global Catalogue of Microorganisms (GCM) 10K type strain sequencing project: providing services to taxonomists for standard genome sequencing and annotation.</title>
        <authorList>
            <consortium name="The Broad Institute Genomics Platform"/>
            <consortium name="The Broad Institute Genome Sequencing Center for Infectious Disease"/>
            <person name="Wu L."/>
            <person name="Ma J."/>
        </authorList>
    </citation>
    <scope>NUCLEOTIDE SEQUENCE [LARGE SCALE GENOMIC DNA]</scope>
    <source>
        <strain evidence="2">JCM 18287</strain>
    </source>
</reference>
<sequence>MKIGIMQPYLFPYIGYFSLIRATDIWVVFDGVQFIRHGWIERNRVLNSNNGWQYIKVPLVKTSRKNLIKDTYIRSDENWESKILAQLTCYKKKAPYYKQVIQLLEQVFDEKKSNITSLNVLALKKVCKYIGISFNYNIYSETKMNLSDQIKVPGDWALQISKYYNAKVYINPYGGIDIFNKEIYRKEEIDIKFLKNDLKSYDQKRSYFEPGLSIIDVLMFNAPEEALNLIESYKFC</sequence>
<comment type="caution">
    <text evidence="1">The sequence shown here is derived from an EMBL/GenBank/DDBJ whole genome shotgun (WGS) entry which is preliminary data.</text>
</comment>
<evidence type="ECO:0000313" key="2">
    <source>
        <dbReference type="Proteomes" id="UP001501692"/>
    </source>
</evidence>